<sequence>MEGKEFIGISWSKFCANKDEGGMGFRDLQDFNLALLAKQGWKFIVIPHTLVARIYKAKYFLKECLKALRTQLQLVVIGKLKMANLLTFGGKLSSKAIGFAFGSFSILAF</sequence>
<dbReference type="Proteomes" id="UP000008311">
    <property type="component" value="Unassembled WGS sequence"/>
</dbReference>
<protein>
    <submittedName>
        <fullName evidence="1">Uncharacterized protein</fullName>
    </submittedName>
</protein>
<dbReference type="eggNOG" id="KOG1075">
    <property type="taxonomic scope" value="Eukaryota"/>
</dbReference>
<evidence type="ECO:0000313" key="1">
    <source>
        <dbReference type="EMBL" id="EEF42777.1"/>
    </source>
</evidence>
<accession>B9S0W3</accession>
<dbReference type="AlphaFoldDB" id="B9S0W3"/>
<dbReference type="EMBL" id="EQ973841">
    <property type="protein sequence ID" value="EEF42777.1"/>
    <property type="molecule type" value="Genomic_DNA"/>
</dbReference>
<dbReference type="InParanoid" id="B9S0W3"/>
<organism evidence="1 2">
    <name type="scientific">Ricinus communis</name>
    <name type="common">Castor bean</name>
    <dbReference type="NCBI Taxonomy" id="3988"/>
    <lineage>
        <taxon>Eukaryota</taxon>
        <taxon>Viridiplantae</taxon>
        <taxon>Streptophyta</taxon>
        <taxon>Embryophyta</taxon>
        <taxon>Tracheophyta</taxon>
        <taxon>Spermatophyta</taxon>
        <taxon>Magnoliopsida</taxon>
        <taxon>eudicotyledons</taxon>
        <taxon>Gunneridae</taxon>
        <taxon>Pentapetalae</taxon>
        <taxon>rosids</taxon>
        <taxon>fabids</taxon>
        <taxon>Malpighiales</taxon>
        <taxon>Euphorbiaceae</taxon>
        <taxon>Acalyphoideae</taxon>
        <taxon>Acalypheae</taxon>
        <taxon>Ricinus</taxon>
    </lineage>
</organism>
<evidence type="ECO:0000313" key="2">
    <source>
        <dbReference type="Proteomes" id="UP000008311"/>
    </source>
</evidence>
<keyword evidence="2" id="KW-1185">Reference proteome</keyword>
<name>B9S0W3_RICCO</name>
<proteinExistence type="predicted"/>
<gene>
    <name evidence="1" type="ORF">RCOM_1538480</name>
</gene>
<reference evidence="2" key="1">
    <citation type="journal article" date="2010" name="Nat. Biotechnol.">
        <title>Draft genome sequence of the oilseed species Ricinus communis.</title>
        <authorList>
            <person name="Chan A.P."/>
            <person name="Crabtree J."/>
            <person name="Zhao Q."/>
            <person name="Lorenzi H."/>
            <person name="Orvis J."/>
            <person name="Puiu D."/>
            <person name="Melake-Berhan A."/>
            <person name="Jones K.M."/>
            <person name="Redman J."/>
            <person name="Chen G."/>
            <person name="Cahoon E.B."/>
            <person name="Gedil M."/>
            <person name="Stanke M."/>
            <person name="Haas B.J."/>
            <person name="Wortman J.R."/>
            <person name="Fraser-Liggett C.M."/>
            <person name="Ravel J."/>
            <person name="Rabinowicz P.D."/>
        </authorList>
    </citation>
    <scope>NUCLEOTIDE SEQUENCE [LARGE SCALE GENOMIC DNA]</scope>
    <source>
        <strain evidence="2">cv. Hale</strain>
    </source>
</reference>